<dbReference type="Proteomes" id="UP000467260">
    <property type="component" value="Chromosome"/>
</dbReference>
<evidence type="ECO:0000313" key="3">
    <source>
        <dbReference type="Proteomes" id="UP000467260"/>
    </source>
</evidence>
<dbReference type="InterPro" id="IPR029058">
    <property type="entry name" value="AB_hydrolase_fold"/>
</dbReference>
<keyword evidence="3" id="KW-1185">Reference proteome</keyword>
<feature type="domain" description="PE-PPE" evidence="1">
    <location>
        <begin position="94"/>
        <end position="314"/>
    </location>
</feature>
<dbReference type="EMBL" id="AP022609">
    <property type="protein sequence ID" value="BBZ25263.1"/>
    <property type="molecule type" value="Genomic_DNA"/>
</dbReference>
<sequence>MFEAVTARSSHRRSGVRAALAAATVVAGVCGAPQLAPLAAMPGPLGVLLTADGGPLANSGIALIMGPSMMPTPSLQFAETVNELFLEPQGFAGQLQVLTTPQEPYMLDTSLATGAQILFDKVQELIESGQVDADNPVTVFGYSQSAALTTLAMEQLQEAGVPSSAVNFVLIGNSANPIGGMLVGFENVPEIARLMGQSDVTLGNPTPNDLYPTSIYTLEYDGYADFPKYASNIFSTLNAIMGMGIQHVAYMGLTPEQIAEATLLESSPDSTISSYMIESEYLPLLWPLLFVPVTGKPLYELMEPAMRILVNLGYGNIEHGWNDGPADVPTEVTMDPQVIDWNEVNAALAVAAQTGWNNFVDAILDPATYQVTEMIDNPALAPLLAAGDGVGLADSSDVQGMLQGLTNMMWESLVGQYLDPAYWEAQG</sequence>
<dbReference type="Pfam" id="PF08237">
    <property type="entry name" value="PE-PPE"/>
    <property type="match status" value="1"/>
</dbReference>
<gene>
    <name evidence="2" type="ORF">MHIB_36810</name>
</gene>
<proteinExistence type="predicted"/>
<dbReference type="AlphaFoldDB" id="A0A7I7X8N1"/>
<name>A0A7I7X8N1_9MYCO</name>
<dbReference type="KEGG" id="mhib:MHIB_36810"/>
<evidence type="ECO:0000259" key="1">
    <source>
        <dbReference type="Pfam" id="PF08237"/>
    </source>
</evidence>
<organism evidence="2 3">
    <name type="scientific">Mycolicibacter hiberniae</name>
    <dbReference type="NCBI Taxonomy" id="29314"/>
    <lineage>
        <taxon>Bacteria</taxon>
        <taxon>Bacillati</taxon>
        <taxon>Actinomycetota</taxon>
        <taxon>Actinomycetes</taxon>
        <taxon>Mycobacteriales</taxon>
        <taxon>Mycobacteriaceae</taxon>
        <taxon>Mycolicibacter</taxon>
    </lineage>
</organism>
<dbReference type="OrthoDB" id="4759454at2"/>
<dbReference type="RefSeq" id="WP_085134388.1">
    <property type="nucleotide sequence ID" value="NZ_AP022609.1"/>
</dbReference>
<protein>
    <recommendedName>
        <fullName evidence="1">PE-PPE domain-containing protein</fullName>
    </recommendedName>
</protein>
<accession>A0A7I7X8N1</accession>
<reference evidence="2 3" key="1">
    <citation type="journal article" date="2019" name="Emerg. Microbes Infect.">
        <title>Comprehensive subspecies identification of 175 nontuberculous mycobacteria species based on 7547 genomic profiles.</title>
        <authorList>
            <person name="Matsumoto Y."/>
            <person name="Kinjo T."/>
            <person name="Motooka D."/>
            <person name="Nabeya D."/>
            <person name="Jung N."/>
            <person name="Uechi K."/>
            <person name="Horii T."/>
            <person name="Iida T."/>
            <person name="Fujita J."/>
            <person name="Nakamura S."/>
        </authorList>
    </citation>
    <scope>NUCLEOTIDE SEQUENCE [LARGE SCALE GENOMIC DNA]</scope>
    <source>
        <strain evidence="2 3">JCM 13571</strain>
    </source>
</reference>
<evidence type="ECO:0000313" key="2">
    <source>
        <dbReference type="EMBL" id="BBZ25263.1"/>
    </source>
</evidence>
<dbReference type="InterPro" id="IPR013228">
    <property type="entry name" value="PE-PPE_C"/>
</dbReference>
<dbReference type="SUPFAM" id="SSF53474">
    <property type="entry name" value="alpha/beta-Hydrolases"/>
    <property type="match status" value="1"/>
</dbReference>